<reference evidence="2 3" key="1">
    <citation type="journal article" date="2023" name="Hortic Res">
        <title>Pangenome of water caltrop reveals structural variations and asymmetric subgenome divergence after allopolyploidization.</title>
        <authorList>
            <person name="Zhang X."/>
            <person name="Chen Y."/>
            <person name="Wang L."/>
            <person name="Yuan Y."/>
            <person name="Fang M."/>
            <person name="Shi L."/>
            <person name="Lu R."/>
            <person name="Comes H.P."/>
            <person name="Ma Y."/>
            <person name="Chen Y."/>
            <person name="Huang G."/>
            <person name="Zhou Y."/>
            <person name="Zheng Z."/>
            <person name="Qiu Y."/>
        </authorList>
    </citation>
    <scope>NUCLEOTIDE SEQUENCE [LARGE SCALE GENOMIC DNA]</scope>
    <source>
        <tissue evidence="2">Roots</tissue>
    </source>
</reference>
<protein>
    <recommendedName>
        <fullName evidence="4">WAT1-related protein</fullName>
    </recommendedName>
</protein>
<keyword evidence="1" id="KW-1133">Transmembrane helix</keyword>
<evidence type="ECO:0000313" key="3">
    <source>
        <dbReference type="Proteomes" id="UP001345219"/>
    </source>
</evidence>
<proteinExistence type="predicted"/>
<evidence type="ECO:0008006" key="4">
    <source>
        <dbReference type="Google" id="ProtNLM"/>
    </source>
</evidence>
<evidence type="ECO:0000313" key="2">
    <source>
        <dbReference type="EMBL" id="KAK4756989.1"/>
    </source>
</evidence>
<dbReference type="EMBL" id="JAXIOK010000013">
    <property type="protein sequence ID" value="KAK4756989.1"/>
    <property type="molecule type" value="Genomic_DNA"/>
</dbReference>
<keyword evidence="1" id="KW-0812">Transmembrane</keyword>
<dbReference type="Proteomes" id="UP001345219">
    <property type="component" value="Chromosome 6"/>
</dbReference>
<organism evidence="2 3">
    <name type="scientific">Trapa incisa</name>
    <dbReference type="NCBI Taxonomy" id="236973"/>
    <lineage>
        <taxon>Eukaryota</taxon>
        <taxon>Viridiplantae</taxon>
        <taxon>Streptophyta</taxon>
        <taxon>Embryophyta</taxon>
        <taxon>Tracheophyta</taxon>
        <taxon>Spermatophyta</taxon>
        <taxon>Magnoliopsida</taxon>
        <taxon>eudicotyledons</taxon>
        <taxon>Gunneridae</taxon>
        <taxon>Pentapetalae</taxon>
        <taxon>rosids</taxon>
        <taxon>malvids</taxon>
        <taxon>Myrtales</taxon>
        <taxon>Lythraceae</taxon>
        <taxon>Trapa</taxon>
    </lineage>
</organism>
<feature type="transmembrane region" description="Helical" evidence="1">
    <location>
        <begin position="33"/>
        <end position="57"/>
    </location>
</feature>
<keyword evidence="1" id="KW-0472">Membrane</keyword>
<sequence length="117" mass="13113">MLSIRNEFKILNEDHHLLPLFCNYYYYYSKLTVLFHFPPTCSMAGAVGVVAGLYIVLWGKAEDIRPVSGEVKLPNAVKTAVYQNDLEKLACKIDLEEPLLSSNPSSDVKEESCGDKV</sequence>
<evidence type="ECO:0000256" key="1">
    <source>
        <dbReference type="SAM" id="Phobius"/>
    </source>
</evidence>
<gene>
    <name evidence="2" type="ORF">SAY87_007116</name>
</gene>
<name>A0AAN7K2G2_9MYRT</name>
<comment type="caution">
    <text evidence="2">The sequence shown here is derived from an EMBL/GenBank/DDBJ whole genome shotgun (WGS) entry which is preliminary data.</text>
</comment>
<keyword evidence="3" id="KW-1185">Reference proteome</keyword>
<dbReference type="AlphaFoldDB" id="A0AAN7K2G2"/>
<accession>A0AAN7K2G2</accession>